<dbReference type="Proteomes" id="UP000469421">
    <property type="component" value="Unassembled WGS sequence"/>
</dbReference>
<dbReference type="Pfam" id="PF25791">
    <property type="entry name" value="WHD_BREX_BrxC"/>
    <property type="match status" value="1"/>
</dbReference>
<evidence type="ECO:0000313" key="2">
    <source>
        <dbReference type="EMBL" id="MQX52357.1"/>
    </source>
</evidence>
<dbReference type="InterPro" id="IPR058038">
    <property type="entry name" value="BREX_BrxC_wHTH"/>
</dbReference>
<proteinExistence type="predicted"/>
<evidence type="ECO:0000313" key="3">
    <source>
        <dbReference type="Proteomes" id="UP000469421"/>
    </source>
</evidence>
<evidence type="ECO:0000259" key="1">
    <source>
        <dbReference type="Pfam" id="PF25791"/>
    </source>
</evidence>
<sequence>MEIKQLFDSNKDIYRTIEKVITYGASQEQRLKAEISEYVVTESIEEQFEKLLGKMQSAMEAGGENEVGVWVSGFYGSGKSSFTKYLGLAFDDSVTIDGTPFIQHLQNRFKKQTTKQLLSTVAKRFPAAVVMLDLASTQLADASMKEVSTVLYYKILEWAGYSQNLKVAAFERRLKKEGRYEEFLNIFSDQLGGEQWANYRNDPLVVDSVVPEIAHQMYPNYFKTAESFSTVTEDWVVFTDRQVEEMLEIAREATGKEYIIFIVDEVGQYVGSRQNLILNLDGLAKNLKNIGDGKVWIVGTAQQTLTEDDPKASLNSPELYKLKDRFPIQIDLEANDIKEICYSRLLGKSPSGETELGTLFDKHGQALRHNTKLVDARAYGADFDKQTFINLYPFLPAHFDILLHLLGALAKSTGGIGLRSAIKVIQDVLVEGADHSTPIANQPVGWLATTVTLFDALKKDIEKGYLSLYQSVGKVKIRFPDSKLHQDIAKTVCVLQILGNLPISIQNVTSLMHGGVADVSAADQVKKAVEELISDAIVPLGEQDGNLCFHSEKLNDIEQERGTIPLRAVELRRIQNETLREAYSPLPSTHLNGTLSVQTGLKAQTSGGVPASLSGERNTVQTVVELVDPTDYEAAKARLTEESRHKSANYTILLFGRTSPEMEELTAEIYRSKEIVNKYRNEPDQEVKEYCNGQTDRANRLMGELERLIKRSLVQGSFIFRGEVTAVESINQDLIEAARKHLASVAEQVFDRYNEAPVRAGTDLAEKFLRLGNLSGVTNATDPLSLVQTQGGRPSINTGHKAITSIRDMIERQGSIEGKRLIDLFTDAPYGWSQDTLRYLVAAMLVAGEIKLKVAGREVTVNGQQAIDALKTNNAFKSVGVSLREERPSNEILAKAAERLTELSGDMVVPLEDDISKATTKLFPQLQHQYGPLAEKLKGLKLPGSDRLESLSQDIKDILFTDASDAPQRLGGEESELYANLKWAADLKRALEQGLEQTLGELQQHRRELDSLPASGTPGQLKTELQDEIAGLNERLNHADFFKYSTEFAGSLTTLKSRVRDTAIALQTEQQQRITDAEQDLRRLSEWPELTQQEQNNLLADLEKLAVTASEDLTGLRLLVNQEYAIQSQVQDIKQRIQRIGQQRLQDKLREEQEKAIAEGKKKISRTLKPKPQITSIAELDALIAELQQLRGELKYAHEFELVIGLGDDDPQES</sequence>
<feature type="domain" description="Probable ATP-binding protein BrxC winged helix-turn-helix" evidence="1">
    <location>
        <begin position="800"/>
        <end position="884"/>
    </location>
</feature>
<protein>
    <submittedName>
        <fullName evidence="2">BREX system P-loop protein BrxC</fullName>
    </submittedName>
</protein>
<dbReference type="InterPro" id="IPR047679">
    <property type="entry name" value="BREX_BrxC"/>
</dbReference>
<accession>A0A6N7LQ43</accession>
<dbReference type="RefSeq" id="WP_153499070.1">
    <property type="nucleotide sequence ID" value="NZ_WIRE01000001.1"/>
</dbReference>
<name>A0A6N7LQ43_9GAMM</name>
<gene>
    <name evidence="2" type="primary">brxC</name>
    <name evidence="2" type="ORF">GFN93_03795</name>
</gene>
<dbReference type="EMBL" id="WIRE01000001">
    <property type="protein sequence ID" value="MQX52357.1"/>
    <property type="molecule type" value="Genomic_DNA"/>
</dbReference>
<organism evidence="2 3">
    <name type="scientific">Alcanivorax sediminis</name>
    <dbReference type="NCBI Taxonomy" id="2663008"/>
    <lineage>
        <taxon>Bacteria</taxon>
        <taxon>Pseudomonadati</taxon>
        <taxon>Pseudomonadota</taxon>
        <taxon>Gammaproteobacteria</taxon>
        <taxon>Oceanospirillales</taxon>
        <taxon>Alcanivoracaceae</taxon>
        <taxon>Alcanivorax</taxon>
    </lineage>
</organism>
<dbReference type="NCBIfam" id="NF033441">
    <property type="entry name" value="BREX_BrxC"/>
    <property type="match status" value="1"/>
</dbReference>
<dbReference type="AlphaFoldDB" id="A0A6N7LQ43"/>
<comment type="caution">
    <text evidence="2">The sequence shown here is derived from an EMBL/GenBank/DDBJ whole genome shotgun (WGS) entry which is preliminary data.</text>
</comment>
<keyword evidence="3" id="KW-1185">Reference proteome</keyword>
<reference evidence="2 3" key="1">
    <citation type="submission" date="2019-10" db="EMBL/GenBank/DDBJ databases">
        <title>Alcanivorax sp.PA15-N-34 draft genome sequence.</title>
        <authorList>
            <person name="Liao X."/>
            <person name="Shao Z."/>
        </authorList>
    </citation>
    <scope>NUCLEOTIDE SEQUENCE [LARGE SCALE GENOMIC DNA]</scope>
    <source>
        <strain evidence="2 3">PA15-N-34</strain>
    </source>
</reference>